<keyword evidence="2" id="KW-1185">Reference proteome</keyword>
<name>A0A6A5S9M4_9PLEO</name>
<dbReference type="Proteomes" id="UP000800038">
    <property type="component" value="Unassembled WGS sequence"/>
</dbReference>
<sequence length="51" mass="5697">ACVSSIADYGVQLWWGTRKNTLLKEYRTLQSAALRQILGAFKGSPIKTIEI</sequence>
<gene>
    <name evidence="1" type="ORF">EJ02DRAFT_359706</name>
</gene>
<accession>A0A6A5S9M4</accession>
<dbReference type="AlphaFoldDB" id="A0A6A5S9M4"/>
<dbReference type="EMBL" id="ML976206">
    <property type="protein sequence ID" value="KAF1936168.1"/>
    <property type="molecule type" value="Genomic_DNA"/>
</dbReference>
<reference evidence="1" key="1">
    <citation type="journal article" date="2020" name="Stud. Mycol.">
        <title>101 Dothideomycetes genomes: a test case for predicting lifestyles and emergence of pathogens.</title>
        <authorList>
            <person name="Haridas S."/>
            <person name="Albert R."/>
            <person name="Binder M."/>
            <person name="Bloem J."/>
            <person name="Labutti K."/>
            <person name="Salamov A."/>
            <person name="Andreopoulos B."/>
            <person name="Baker S."/>
            <person name="Barry K."/>
            <person name="Bills G."/>
            <person name="Bluhm B."/>
            <person name="Cannon C."/>
            <person name="Castanera R."/>
            <person name="Culley D."/>
            <person name="Daum C."/>
            <person name="Ezra D."/>
            <person name="Gonzalez J."/>
            <person name="Henrissat B."/>
            <person name="Kuo A."/>
            <person name="Liang C."/>
            <person name="Lipzen A."/>
            <person name="Lutzoni F."/>
            <person name="Magnuson J."/>
            <person name="Mondo S."/>
            <person name="Nolan M."/>
            <person name="Ohm R."/>
            <person name="Pangilinan J."/>
            <person name="Park H.-J."/>
            <person name="Ramirez L."/>
            <person name="Alfaro M."/>
            <person name="Sun H."/>
            <person name="Tritt A."/>
            <person name="Yoshinaga Y."/>
            <person name="Zwiers L.-H."/>
            <person name="Turgeon B."/>
            <person name="Goodwin S."/>
            <person name="Spatafora J."/>
            <person name="Crous P."/>
            <person name="Grigoriev I."/>
        </authorList>
    </citation>
    <scope>NUCLEOTIDE SEQUENCE</scope>
    <source>
        <strain evidence="1">CBS 161.51</strain>
    </source>
</reference>
<feature type="non-terminal residue" evidence="1">
    <location>
        <position position="1"/>
    </location>
</feature>
<evidence type="ECO:0000313" key="1">
    <source>
        <dbReference type="EMBL" id="KAF1936168.1"/>
    </source>
</evidence>
<organism evidence="1 2">
    <name type="scientific">Clathrospora elynae</name>
    <dbReference type="NCBI Taxonomy" id="706981"/>
    <lineage>
        <taxon>Eukaryota</taxon>
        <taxon>Fungi</taxon>
        <taxon>Dikarya</taxon>
        <taxon>Ascomycota</taxon>
        <taxon>Pezizomycotina</taxon>
        <taxon>Dothideomycetes</taxon>
        <taxon>Pleosporomycetidae</taxon>
        <taxon>Pleosporales</taxon>
        <taxon>Diademaceae</taxon>
        <taxon>Clathrospora</taxon>
    </lineage>
</organism>
<evidence type="ECO:0000313" key="2">
    <source>
        <dbReference type="Proteomes" id="UP000800038"/>
    </source>
</evidence>
<protein>
    <submittedName>
        <fullName evidence="1">Uncharacterized protein</fullName>
    </submittedName>
</protein>
<proteinExistence type="predicted"/>
<dbReference type="OrthoDB" id="3230070at2759"/>